<dbReference type="Proteomes" id="UP000030746">
    <property type="component" value="Unassembled WGS sequence"/>
</dbReference>
<dbReference type="CTD" id="20253173"/>
<dbReference type="Gene3D" id="2.60.120.200">
    <property type="match status" value="1"/>
</dbReference>
<accession>V4AMW8</accession>
<evidence type="ECO:0000313" key="3">
    <source>
        <dbReference type="EMBL" id="ESO98497.1"/>
    </source>
</evidence>
<feature type="non-terminal residue" evidence="3">
    <location>
        <position position="173"/>
    </location>
</feature>
<dbReference type="STRING" id="225164.V4AMW8"/>
<organism evidence="3 4">
    <name type="scientific">Lottia gigantea</name>
    <name type="common">Giant owl limpet</name>
    <dbReference type="NCBI Taxonomy" id="225164"/>
    <lineage>
        <taxon>Eukaryota</taxon>
        <taxon>Metazoa</taxon>
        <taxon>Spiralia</taxon>
        <taxon>Lophotrochozoa</taxon>
        <taxon>Mollusca</taxon>
        <taxon>Gastropoda</taxon>
        <taxon>Patellogastropoda</taxon>
        <taxon>Lottioidea</taxon>
        <taxon>Lottiidae</taxon>
        <taxon>Lottia</taxon>
    </lineage>
</organism>
<dbReference type="OMA" id="LYFRCTR"/>
<dbReference type="InterPro" id="IPR013320">
    <property type="entry name" value="ConA-like_dom_sf"/>
</dbReference>
<evidence type="ECO:0000313" key="4">
    <source>
        <dbReference type="Proteomes" id="UP000030746"/>
    </source>
</evidence>
<evidence type="ECO:0000259" key="2">
    <source>
        <dbReference type="SMART" id="SM00210"/>
    </source>
</evidence>
<feature type="non-terminal residue" evidence="3">
    <location>
        <position position="1"/>
    </location>
</feature>
<keyword evidence="4" id="KW-1185">Reference proteome</keyword>
<dbReference type="EMBL" id="KB201248">
    <property type="protein sequence ID" value="ESO98497.1"/>
    <property type="molecule type" value="Genomic_DNA"/>
</dbReference>
<dbReference type="SUPFAM" id="SSF49899">
    <property type="entry name" value="Concanavalin A-like lectins/glucanases"/>
    <property type="match status" value="1"/>
</dbReference>
<dbReference type="HOGENOM" id="CLU_095461_0_0_1"/>
<dbReference type="SMART" id="SM00210">
    <property type="entry name" value="TSPN"/>
    <property type="match status" value="1"/>
</dbReference>
<reference evidence="3 4" key="1">
    <citation type="journal article" date="2013" name="Nature">
        <title>Insights into bilaterian evolution from three spiralian genomes.</title>
        <authorList>
            <person name="Simakov O."/>
            <person name="Marletaz F."/>
            <person name="Cho S.J."/>
            <person name="Edsinger-Gonzales E."/>
            <person name="Havlak P."/>
            <person name="Hellsten U."/>
            <person name="Kuo D.H."/>
            <person name="Larsson T."/>
            <person name="Lv J."/>
            <person name="Arendt D."/>
            <person name="Savage R."/>
            <person name="Osoegawa K."/>
            <person name="de Jong P."/>
            <person name="Grimwood J."/>
            <person name="Chapman J.A."/>
            <person name="Shapiro H."/>
            <person name="Aerts A."/>
            <person name="Otillar R.P."/>
            <person name="Terry A.Y."/>
            <person name="Boore J.L."/>
            <person name="Grigoriev I.V."/>
            <person name="Lindberg D.R."/>
            <person name="Seaver E.C."/>
            <person name="Weisblat D.A."/>
            <person name="Putnam N.H."/>
            <person name="Rokhsar D.S."/>
        </authorList>
    </citation>
    <scope>NUCLEOTIDE SEQUENCE [LARGE SCALE GENOMIC DNA]</scope>
</reference>
<dbReference type="KEGG" id="lgi:LOTGIDRAFT_97644"/>
<protein>
    <recommendedName>
        <fullName evidence="2">Thrombospondin-like N-terminal domain-containing protein</fullName>
    </recommendedName>
</protein>
<evidence type="ECO:0000256" key="1">
    <source>
        <dbReference type="ARBA" id="ARBA00022737"/>
    </source>
</evidence>
<dbReference type="RefSeq" id="XP_009050802.1">
    <property type="nucleotide sequence ID" value="XM_009052554.1"/>
</dbReference>
<dbReference type="AlphaFoldDB" id="V4AMW8"/>
<name>V4AMW8_LOTGI</name>
<gene>
    <name evidence="3" type="ORF">LOTGIDRAFT_97644</name>
</gene>
<proteinExistence type="predicted"/>
<dbReference type="InterPro" id="IPR048287">
    <property type="entry name" value="TSPN-like_N"/>
</dbReference>
<keyword evidence="1" id="KW-0677">Repeat</keyword>
<feature type="domain" description="Thrombospondin-like N-terminal" evidence="2">
    <location>
        <begin position="1"/>
        <end position="173"/>
    </location>
</feature>
<dbReference type="OrthoDB" id="5983381at2759"/>
<sequence length="173" mass="19538">DLLPAIGIPNKNNPNIQYATGTQGYPSFELKAGADIRRTAQTFFKRPLFKDFAIRTTVRFDQRSGGFLFAVVNPFQTIITFGLSVTSHSDSQRQTVKLYYTPNTKFQEVPLVIAEFTIDSIAGKWTKLGVRVEGDEITLFVNCKEYQSLEYRRRVEQLDFEPGSTLFIGKAGP</sequence>
<dbReference type="GeneID" id="20253173"/>